<dbReference type="PROSITE" id="PS00041">
    <property type="entry name" value="HTH_ARAC_FAMILY_1"/>
    <property type="match status" value="1"/>
</dbReference>
<dbReference type="AlphaFoldDB" id="A0A644YA41"/>
<dbReference type="SMART" id="SM00342">
    <property type="entry name" value="HTH_ARAC"/>
    <property type="match status" value="1"/>
</dbReference>
<reference evidence="5" key="1">
    <citation type="submission" date="2019-08" db="EMBL/GenBank/DDBJ databases">
        <authorList>
            <person name="Kucharzyk K."/>
            <person name="Murdoch R.W."/>
            <person name="Higgins S."/>
            <person name="Loffler F."/>
        </authorList>
    </citation>
    <scope>NUCLEOTIDE SEQUENCE</scope>
</reference>
<evidence type="ECO:0000256" key="3">
    <source>
        <dbReference type="ARBA" id="ARBA00023163"/>
    </source>
</evidence>
<organism evidence="5">
    <name type="scientific">bioreactor metagenome</name>
    <dbReference type="NCBI Taxonomy" id="1076179"/>
    <lineage>
        <taxon>unclassified sequences</taxon>
        <taxon>metagenomes</taxon>
        <taxon>ecological metagenomes</taxon>
    </lineage>
</organism>
<dbReference type="PANTHER" id="PTHR43280:SF28">
    <property type="entry name" value="HTH-TYPE TRANSCRIPTIONAL ACTIVATOR RHAS"/>
    <property type="match status" value="1"/>
</dbReference>
<dbReference type="InterPro" id="IPR009057">
    <property type="entry name" value="Homeodomain-like_sf"/>
</dbReference>
<dbReference type="EMBL" id="VSSQ01004404">
    <property type="protein sequence ID" value="MPM25057.1"/>
    <property type="molecule type" value="Genomic_DNA"/>
</dbReference>
<dbReference type="SUPFAM" id="SSF46689">
    <property type="entry name" value="Homeodomain-like"/>
    <property type="match status" value="2"/>
</dbReference>
<evidence type="ECO:0000313" key="5">
    <source>
        <dbReference type="EMBL" id="MPM25057.1"/>
    </source>
</evidence>
<evidence type="ECO:0000256" key="1">
    <source>
        <dbReference type="ARBA" id="ARBA00023015"/>
    </source>
</evidence>
<dbReference type="PRINTS" id="PR00032">
    <property type="entry name" value="HTHARAC"/>
</dbReference>
<keyword evidence="2" id="KW-0238">DNA-binding</keyword>
<dbReference type="PANTHER" id="PTHR43280">
    <property type="entry name" value="ARAC-FAMILY TRANSCRIPTIONAL REGULATOR"/>
    <property type="match status" value="1"/>
</dbReference>
<dbReference type="Gene3D" id="1.10.10.60">
    <property type="entry name" value="Homeodomain-like"/>
    <property type="match status" value="2"/>
</dbReference>
<keyword evidence="1" id="KW-0805">Transcription regulation</keyword>
<feature type="domain" description="HTH araC/xylS-type" evidence="4">
    <location>
        <begin position="256"/>
        <end position="354"/>
    </location>
</feature>
<comment type="caution">
    <text evidence="5">The sequence shown here is derived from an EMBL/GenBank/DDBJ whole genome shotgun (WGS) entry which is preliminary data.</text>
</comment>
<evidence type="ECO:0000259" key="4">
    <source>
        <dbReference type="PROSITE" id="PS01124"/>
    </source>
</evidence>
<keyword evidence="3" id="KW-0804">Transcription</keyword>
<dbReference type="Pfam" id="PF10114">
    <property type="entry name" value="PocR"/>
    <property type="match status" value="1"/>
</dbReference>
<protein>
    <submittedName>
        <fullName evidence="5">HTH-type transcriptional activator RhaR</fullName>
    </submittedName>
</protein>
<dbReference type="PROSITE" id="PS01124">
    <property type="entry name" value="HTH_ARAC_FAMILY_2"/>
    <property type="match status" value="1"/>
</dbReference>
<sequence length="357" mass="41361">MNTLLYNFTKELLILRKDNLKLDKIIDFEKWNKLQDSIALVTKTAIITVDYKGNPMTMHSGCQKFCAIVRKDKEMAKYCQKCDSRGGLEAARINKPYIYLCHYNIVDIAIPIIVDDKYIGAIMAGQIKLSDINSDNTLEQIVSEPNKDIKIKILQSLKEEYDNLPVLSFDEVENIANMLFDLCNYLVEEALDKNLALEMKDVINLNDYKMTKEIFSGHKTKSIENIKKEMSNFIINSYVEDNSFNGNNVSVSRTLKPAIDYIYSNKSENISVKDMADLCHISQSYFSRLFVKEMGEKFSTYMSKLKIQWSKNILEETDIPVTQISEELGFNEPGYFIKMFKKYEGVTPSIYRKYYKK</sequence>
<evidence type="ECO:0000256" key="2">
    <source>
        <dbReference type="ARBA" id="ARBA00023125"/>
    </source>
</evidence>
<dbReference type="GO" id="GO:0043565">
    <property type="term" value="F:sequence-specific DNA binding"/>
    <property type="evidence" value="ECO:0007669"/>
    <property type="project" value="InterPro"/>
</dbReference>
<accession>A0A644YA41</accession>
<dbReference type="GO" id="GO:0003700">
    <property type="term" value="F:DNA-binding transcription factor activity"/>
    <property type="evidence" value="ECO:0007669"/>
    <property type="project" value="InterPro"/>
</dbReference>
<dbReference type="InterPro" id="IPR018771">
    <property type="entry name" value="PocR_dom"/>
</dbReference>
<gene>
    <name evidence="5" type="primary">rhaR_76</name>
    <name evidence="5" type="ORF">SDC9_71547</name>
</gene>
<proteinExistence type="predicted"/>
<dbReference type="InterPro" id="IPR018062">
    <property type="entry name" value="HTH_AraC-typ_CS"/>
</dbReference>
<dbReference type="InterPro" id="IPR020449">
    <property type="entry name" value="Tscrpt_reg_AraC-type_HTH"/>
</dbReference>
<name>A0A644YA41_9ZZZZ</name>
<dbReference type="InterPro" id="IPR018060">
    <property type="entry name" value="HTH_AraC"/>
</dbReference>
<dbReference type="Pfam" id="PF12833">
    <property type="entry name" value="HTH_18"/>
    <property type="match status" value="1"/>
</dbReference>